<evidence type="ECO:0000313" key="4">
    <source>
        <dbReference type="EMBL" id="RJO60413.1"/>
    </source>
</evidence>
<keyword evidence="4" id="KW-0032">Aminotransferase</keyword>
<dbReference type="SUPFAM" id="SSF53383">
    <property type="entry name" value="PLP-dependent transferases"/>
    <property type="match status" value="1"/>
</dbReference>
<name>A0A419DBE9_9BACT</name>
<dbReference type="EMBL" id="QZJW01000045">
    <property type="protein sequence ID" value="RJO60413.1"/>
    <property type="molecule type" value="Genomic_DNA"/>
</dbReference>
<dbReference type="GO" id="GO:0008483">
    <property type="term" value="F:transaminase activity"/>
    <property type="evidence" value="ECO:0007669"/>
    <property type="project" value="UniProtKB-KW"/>
</dbReference>
<dbReference type="Gene3D" id="3.40.640.10">
    <property type="entry name" value="Type I PLP-dependent aspartate aminotransferase-like (Major domain)"/>
    <property type="match status" value="1"/>
</dbReference>
<evidence type="ECO:0000256" key="1">
    <source>
        <dbReference type="PIRSR" id="PIRSR000390-1"/>
    </source>
</evidence>
<organism evidence="4 5">
    <name type="scientific">candidate division WS5 bacterium</name>
    <dbReference type="NCBI Taxonomy" id="2093353"/>
    <lineage>
        <taxon>Bacteria</taxon>
        <taxon>candidate division WS5</taxon>
    </lineage>
</organism>
<feature type="modified residue" description="N6-(pyridoxal phosphate)lysine" evidence="2">
    <location>
        <position position="188"/>
    </location>
</feature>
<evidence type="ECO:0000256" key="2">
    <source>
        <dbReference type="PIRSR" id="PIRSR000390-2"/>
    </source>
</evidence>
<dbReference type="InterPro" id="IPR000653">
    <property type="entry name" value="DegT/StrS_aminotransferase"/>
</dbReference>
<dbReference type="PANTHER" id="PTHR30244">
    <property type="entry name" value="TRANSAMINASE"/>
    <property type="match status" value="1"/>
</dbReference>
<feature type="active site" description="Proton acceptor" evidence="1">
    <location>
        <position position="188"/>
    </location>
</feature>
<comment type="caution">
    <text evidence="4">The sequence shown here is derived from an EMBL/GenBank/DDBJ whole genome shotgun (WGS) entry which is preliminary data.</text>
</comment>
<reference evidence="4 5" key="1">
    <citation type="journal article" date="2017" name="ISME J.">
        <title>Energy and carbon metabolisms in a deep terrestrial subsurface fluid microbial community.</title>
        <authorList>
            <person name="Momper L."/>
            <person name="Jungbluth S.P."/>
            <person name="Lee M.D."/>
            <person name="Amend J.P."/>
        </authorList>
    </citation>
    <scope>NUCLEOTIDE SEQUENCE [LARGE SCALE GENOMIC DNA]</scope>
    <source>
        <strain evidence="4">SURF_29</strain>
    </source>
</reference>
<keyword evidence="2 3" id="KW-0663">Pyridoxal phosphate</keyword>
<dbReference type="CDD" id="cd00616">
    <property type="entry name" value="AHBA_syn"/>
    <property type="match status" value="1"/>
</dbReference>
<protein>
    <submittedName>
        <fullName evidence="4">DegT/DnrJ/EryC1/StrS family aminotransferase</fullName>
    </submittedName>
</protein>
<keyword evidence="4" id="KW-0808">Transferase</keyword>
<proteinExistence type="inferred from homology"/>
<dbReference type="PIRSF" id="PIRSF000390">
    <property type="entry name" value="PLP_StrS"/>
    <property type="match status" value="1"/>
</dbReference>
<dbReference type="InterPro" id="IPR015424">
    <property type="entry name" value="PyrdxlP-dep_Trfase"/>
</dbReference>
<dbReference type="Proteomes" id="UP000285655">
    <property type="component" value="Unassembled WGS sequence"/>
</dbReference>
<dbReference type="Gene3D" id="3.90.1150.10">
    <property type="entry name" value="Aspartate Aminotransferase, domain 1"/>
    <property type="match status" value="1"/>
</dbReference>
<sequence length="390" mass="44312">MKIIPFHKPYIAEDDVSEVVESLKSGWLTTGLKCVEFEKSFAEYIGCKHVVAVNSCTAALHLALEAVGLKEGDVVITTPMTFAATAEVVRYFQAKPVFVDIEHDTMNIDVTQLQHVIDELKANNEIVKAIIPVHFAGQPCEMDSIMEIARRNDIKVVEDAAHILPGKYKDRSIGTIGDITCFSFYATKNITTGEGGMAVTNDDQWAERMRVMSLHGISKDAWKRYTAEGNWYYEIIAPGYKYNLTDIAAALGIAQLRKADFFQLRRSQIADRYSEALKALPQISIPTVLNDVQHSWHLYVIKLNLEHLDIDRNRFIEELKNMGIGVSVHFIPLHIHPYYRELYSYEPTDFPVAFETYQRIISLPIYPKMTDADVERVVKAVTDVAMKYRK</sequence>
<accession>A0A419DBE9</accession>
<evidence type="ECO:0000256" key="3">
    <source>
        <dbReference type="RuleBase" id="RU004508"/>
    </source>
</evidence>
<dbReference type="Pfam" id="PF01041">
    <property type="entry name" value="DegT_DnrJ_EryC1"/>
    <property type="match status" value="1"/>
</dbReference>
<gene>
    <name evidence="4" type="ORF">C4544_05070</name>
</gene>
<dbReference type="GO" id="GO:0030170">
    <property type="term" value="F:pyridoxal phosphate binding"/>
    <property type="evidence" value="ECO:0007669"/>
    <property type="project" value="TreeGrafter"/>
</dbReference>
<dbReference type="PANTHER" id="PTHR30244:SF34">
    <property type="entry name" value="DTDP-4-AMINO-4,6-DIDEOXYGALACTOSE TRANSAMINASE"/>
    <property type="match status" value="1"/>
</dbReference>
<dbReference type="InterPro" id="IPR015422">
    <property type="entry name" value="PyrdxlP-dep_Trfase_small"/>
</dbReference>
<comment type="similarity">
    <text evidence="3">Belongs to the DegT/DnrJ/EryC1 family.</text>
</comment>
<dbReference type="InterPro" id="IPR015421">
    <property type="entry name" value="PyrdxlP-dep_Trfase_major"/>
</dbReference>
<evidence type="ECO:0000313" key="5">
    <source>
        <dbReference type="Proteomes" id="UP000285655"/>
    </source>
</evidence>
<dbReference type="AlphaFoldDB" id="A0A419DBE9"/>
<dbReference type="GO" id="GO:0000271">
    <property type="term" value="P:polysaccharide biosynthetic process"/>
    <property type="evidence" value="ECO:0007669"/>
    <property type="project" value="TreeGrafter"/>
</dbReference>